<keyword evidence="5 7" id="KW-1133">Transmembrane helix</keyword>
<evidence type="ECO:0000256" key="7">
    <source>
        <dbReference type="SAM" id="Phobius"/>
    </source>
</evidence>
<evidence type="ECO:0000313" key="9">
    <source>
        <dbReference type="EMBL" id="SDD13856.1"/>
    </source>
</evidence>
<dbReference type="Proteomes" id="UP000199417">
    <property type="component" value="Unassembled WGS sequence"/>
</dbReference>
<sequence length="251" mass="25945">MHRRLTDRPRDWALVVLALLIAALAVTVLGPWKMATNPLIRDSTSMYSWVDEATSGWSAQAGTLTELVTEGLLVVLAGLLALTVWLARADIRAVAVGVAGAAGFVGSAASTLVVKAMFAEPRPCEAVPDMHALSECPPIGDWSFPSNHSGMAAALATAVVLAGLAAGSRRTWLMVVAVLTAVVTAALRVVSGVHYPHDVVAGLVFGASITVAVTVVLAPVAVAVLARVGLGGRGEGPVEALTEPLRVTHRR</sequence>
<reference evidence="9 10" key="1">
    <citation type="submission" date="2016-10" db="EMBL/GenBank/DDBJ databases">
        <authorList>
            <person name="de Groot N.N."/>
        </authorList>
    </citation>
    <scope>NUCLEOTIDE SEQUENCE [LARGE SCALE GENOMIC DNA]</scope>
    <source>
        <strain evidence="9 10">JCM 11308</strain>
    </source>
</reference>
<keyword evidence="3 7" id="KW-0812">Transmembrane</keyword>
<dbReference type="InterPro" id="IPR000326">
    <property type="entry name" value="PAP2/HPO"/>
</dbReference>
<dbReference type="STRING" id="168276.SAMN05444580_10370"/>
<protein>
    <submittedName>
        <fullName evidence="9">Undecaprenyl-diphosphatase</fullName>
    </submittedName>
</protein>
<organism evidence="9 10">
    <name type="scientific">Rhodococcus tukisamuensis</name>
    <dbReference type="NCBI Taxonomy" id="168276"/>
    <lineage>
        <taxon>Bacteria</taxon>
        <taxon>Bacillati</taxon>
        <taxon>Actinomycetota</taxon>
        <taxon>Actinomycetes</taxon>
        <taxon>Mycobacteriales</taxon>
        <taxon>Nocardiaceae</taxon>
        <taxon>Rhodococcus</taxon>
    </lineage>
</organism>
<feature type="transmembrane region" description="Helical" evidence="7">
    <location>
        <begin position="203"/>
        <end position="226"/>
    </location>
</feature>
<keyword evidence="2" id="KW-1003">Cell membrane</keyword>
<accession>A0A1G6SCC6</accession>
<dbReference type="Pfam" id="PF01569">
    <property type="entry name" value="PAP2"/>
    <property type="match status" value="1"/>
</dbReference>
<feature type="domain" description="Phosphatidic acid phosphatase type 2/haloperoxidase" evidence="8">
    <location>
        <begin position="96"/>
        <end position="214"/>
    </location>
</feature>
<dbReference type="InterPro" id="IPR036938">
    <property type="entry name" value="PAP2/HPO_sf"/>
</dbReference>
<evidence type="ECO:0000256" key="1">
    <source>
        <dbReference type="ARBA" id="ARBA00004651"/>
    </source>
</evidence>
<dbReference type="GO" id="GO:0005886">
    <property type="term" value="C:plasma membrane"/>
    <property type="evidence" value="ECO:0007669"/>
    <property type="project" value="UniProtKB-SubCell"/>
</dbReference>
<keyword evidence="4" id="KW-0378">Hydrolase</keyword>
<keyword evidence="6 7" id="KW-0472">Membrane</keyword>
<evidence type="ECO:0000256" key="5">
    <source>
        <dbReference type="ARBA" id="ARBA00022989"/>
    </source>
</evidence>
<dbReference type="PANTHER" id="PTHR14969">
    <property type="entry name" value="SPHINGOSINE-1-PHOSPHATE PHOSPHOHYDROLASE"/>
    <property type="match status" value="1"/>
</dbReference>
<dbReference type="SMART" id="SM00014">
    <property type="entry name" value="acidPPc"/>
    <property type="match status" value="1"/>
</dbReference>
<feature type="transmembrane region" description="Helical" evidence="7">
    <location>
        <begin position="172"/>
        <end position="191"/>
    </location>
</feature>
<evidence type="ECO:0000256" key="4">
    <source>
        <dbReference type="ARBA" id="ARBA00022801"/>
    </source>
</evidence>
<dbReference type="RefSeq" id="WP_072843440.1">
    <property type="nucleotide sequence ID" value="NZ_FNAB01000003.1"/>
</dbReference>
<dbReference type="Gene3D" id="1.20.144.10">
    <property type="entry name" value="Phosphatidic acid phosphatase type 2/haloperoxidase"/>
    <property type="match status" value="2"/>
</dbReference>
<dbReference type="PANTHER" id="PTHR14969:SF62">
    <property type="entry name" value="DECAPRENYLPHOSPHORYL-5-PHOSPHORIBOSE PHOSPHATASE RV3807C-RELATED"/>
    <property type="match status" value="1"/>
</dbReference>
<evidence type="ECO:0000259" key="8">
    <source>
        <dbReference type="SMART" id="SM00014"/>
    </source>
</evidence>
<dbReference type="EMBL" id="FNAB01000003">
    <property type="protein sequence ID" value="SDD13856.1"/>
    <property type="molecule type" value="Genomic_DNA"/>
</dbReference>
<feature type="transmembrane region" description="Helical" evidence="7">
    <location>
        <begin position="148"/>
        <end position="165"/>
    </location>
</feature>
<dbReference type="GO" id="GO:0016787">
    <property type="term" value="F:hydrolase activity"/>
    <property type="evidence" value="ECO:0007669"/>
    <property type="project" value="UniProtKB-KW"/>
</dbReference>
<dbReference type="CDD" id="cd01610">
    <property type="entry name" value="PAP2_like"/>
    <property type="match status" value="1"/>
</dbReference>
<dbReference type="AlphaFoldDB" id="A0A1G6SCC6"/>
<name>A0A1G6SCC6_9NOCA</name>
<evidence type="ECO:0000313" key="10">
    <source>
        <dbReference type="Proteomes" id="UP000199417"/>
    </source>
</evidence>
<evidence type="ECO:0000256" key="2">
    <source>
        <dbReference type="ARBA" id="ARBA00022475"/>
    </source>
</evidence>
<gene>
    <name evidence="9" type="ORF">SAMN05444580_10370</name>
</gene>
<feature type="transmembrane region" description="Helical" evidence="7">
    <location>
        <begin position="12"/>
        <end position="32"/>
    </location>
</feature>
<evidence type="ECO:0000256" key="6">
    <source>
        <dbReference type="ARBA" id="ARBA00023136"/>
    </source>
</evidence>
<comment type="subcellular location">
    <subcellularLocation>
        <location evidence="1">Cell membrane</location>
        <topology evidence="1">Multi-pass membrane protein</topology>
    </subcellularLocation>
</comment>
<evidence type="ECO:0000256" key="3">
    <source>
        <dbReference type="ARBA" id="ARBA00022692"/>
    </source>
</evidence>
<feature type="transmembrane region" description="Helical" evidence="7">
    <location>
        <begin position="67"/>
        <end position="87"/>
    </location>
</feature>
<proteinExistence type="predicted"/>
<feature type="transmembrane region" description="Helical" evidence="7">
    <location>
        <begin position="94"/>
        <end position="118"/>
    </location>
</feature>
<keyword evidence="10" id="KW-1185">Reference proteome</keyword>
<dbReference type="SUPFAM" id="SSF48317">
    <property type="entry name" value="Acid phosphatase/Vanadium-dependent haloperoxidase"/>
    <property type="match status" value="1"/>
</dbReference>